<proteinExistence type="predicted"/>
<dbReference type="Proteomes" id="UP001316803">
    <property type="component" value="Unassembled WGS sequence"/>
</dbReference>
<keyword evidence="1" id="KW-0479">Metal-binding</keyword>
<dbReference type="SUPFAM" id="SSF144232">
    <property type="entry name" value="HIT/MYND zinc finger-like"/>
    <property type="match status" value="1"/>
</dbReference>
<evidence type="ECO:0000256" key="2">
    <source>
        <dbReference type="ARBA" id="ARBA00022771"/>
    </source>
</evidence>
<keyword evidence="2 4" id="KW-0863">Zinc-finger</keyword>
<keyword evidence="8" id="KW-1185">Reference proteome</keyword>
<dbReference type="GO" id="GO:0008270">
    <property type="term" value="F:zinc ion binding"/>
    <property type="evidence" value="ECO:0007669"/>
    <property type="project" value="UniProtKB-KW"/>
</dbReference>
<feature type="compositionally biased region" description="Low complexity" evidence="5">
    <location>
        <begin position="79"/>
        <end position="92"/>
    </location>
</feature>
<comment type="caution">
    <text evidence="7">The sequence shown here is derived from an EMBL/GenBank/DDBJ whole genome shotgun (WGS) entry which is preliminary data.</text>
</comment>
<dbReference type="AlphaFoldDB" id="A0AAN8I3B7"/>
<feature type="domain" description="MYND-type" evidence="6">
    <location>
        <begin position="32"/>
        <end position="74"/>
    </location>
</feature>
<feature type="region of interest" description="Disordered" evidence="5">
    <location>
        <begin position="1"/>
        <end position="29"/>
    </location>
</feature>
<dbReference type="InterPro" id="IPR002893">
    <property type="entry name" value="Znf_MYND"/>
</dbReference>
<evidence type="ECO:0000256" key="5">
    <source>
        <dbReference type="SAM" id="MobiDB-lite"/>
    </source>
</evidence>
<reference evidence="7 8" key="1">
    <citation type="submission" date="2022-12" db="EMBL/GenBank/DDBJ databases">
        <title>Genomic features and morphological characterization of a novel Knufia sp. strain isolated from spacecraft assembly facility.</title>
        <authorList>
            <person name="Teixeira M."/>
            <person name="Chander A.M."/>
            <person name="Stajich J.E."/>
            <person name="Venkateswaran K."/>
        </authorList>
    </citation>
    <scope>NUCLEOTIDE SEQUENCE [LARGE SCALE GENOMIC DNA]</scope>
    <source>
        <strain evidence="7 8">FJI-L2-BK-P2</strain>
    </source>
</reference>
<dbReference type="Gene3D" id="6.10.140.2220">
    <property type="match status" value="1"/>
</dbReference>
<evidence type="ECO:0000256" key="4">
    <source>
        <dbReference type="PROSITE-ProRule" id="PRU00134"/>
    </source>
</evidence>
<organism evidence="7 8">
    <name type="scientific">Knufia fluminis</name>
    <dbReference type="NCBI Taxonomy" id="191047"/>
    <lineage>
        <taxon>Eukaryota</taxon>
        <taxon>Fungi</taxon>
        <taxon>Dikarya</taxon>
        <taxon>Ascomycota</taxon>
        <taxon>Pezizomycotina</taxon>
        <taxon>Eurotiomycetes</taxon>
        <taxon>Chaetothyriomycetidae</taxon>
        <taxon>Chaetothyriales</taxon>
        <taxon>Trichomeriaceae</taxon>
        <taxon>Knufia</taxon>
    </lineage>
</organism>
<keyword evidence="3" id="KW-0862">Zinc</keyword>
<name>A0AAN8I3B7_9EURO</name>
<evidence type="ECO:0000256" key="3">
    <source>
        <dbReference type="ARBA" id="ARBA00022833"/>
    </source>
</evidence>
<dbReference type="Pfam" id="PF01753">
    <property type="entry name" value="zf-MYND"/>
    <property type="match status" value="1"/>
</dbReference>
<dbReference type="PROSITE" id="PS50865">
    <property type="entry name" value="ZF_MYND_2"/>
    <property type="match status" value="1"/>
</dbReference>
<dbReference type="PROSITE" id="PS01360">
    <property type="entry name" value="ZF_MYND_1"/>
    <property type="match status" value="1"/>
</dbReference>
<evidence type="ECO:0000256" key="1">
    <source>
        <dbReference type="ARBA" id="ARBA00022723"/>
    </source>
</evidence>
<evidence type="ECO:0000259" key="6">
    <source>
        <dbReference type="PROSITE" id="PS50865"/>
    </source>
</evidence>
<gene>
    <name evidence="7" type="ORF">OHC33_008864</name>
</gene>
<evidence type="ECO:0000313" key="8">
    <source>
        <dbReference type="Proteomes" id="UP001316803"/>
    </source>
</evidence>
<evidence type="ECO:0000313" key="7">
    <source>
        <dbReference type="EMBL" id="KAK5950149.1"/>
    </source>
</evidence>
<dbReference type="EMBL" id="JAKLMC020000029">
    <property type="protein sequence ID" value="KAK5950149.1"/>
    <property type="molecule type" value="Genomic_DNA"/>
</dbReference>
<sequence>MSFNFNTDPRVDPRAAPFQPKSTPDTEPEIQCASCHKPQSHCQDPLKQCAKCKTVRYCSRECQRADWKGHKRRCRSSKPESGTSTSSTKTTTKPCHLAKPFAALKNKTWLKSRPEAEVYKLLIDVYRMRVEDEYKFKGDVEAGSMYDGGNARSALRCLTRFLTKMTRLDARRPANEKILPDWWGDSKVRGCIQAASVRDDWSWIEFAIEKPDVQEHYKDDSMPMQLRMFSEYIDGTKVMNQSCKEMLEIQAGAENGRVPEWARNGDGSAVSLLNIFGMNAQ</sequence>
<feature type="region of interest" description="Disordered" evidence="5">
    <location>
        <begin position="73"/>
        <end position="92"/>
    </location>
</feature>
<accession>A0AAN8I3B7</accession>
<protein>
    <recommendedName>
        <fullName evidence="6">MYND-type domain-containing protein</fullName>
    </recommendedName>
</protein>